<sequence length="127" mass="14657">MKTDMNEFNNYIKKLGNHMDQTCQRLGPNPTPEQNRLYSDIDYTTDRIIEARTGDQGYYLLRKARTDLEIDGLTVRVQQLNGGVNPAQAINPTLHAWETVDWGETIKQRPSDMTLDTAQKYVKKIQQ</sequence>
<dbReference type="AlphaFoldDB" id="A0A9P4UDI7"/>
<name>A0A9P4UDI7_9PLEO</name>
<organism evidence="1 2">
    <name type="scientific">Karstenula rhodostoma CBS 690.94</name>
    <dbReference type="NCBI Taxonomy" id="1392251"/>
    <lineage>
        <taxon>Eukaryota</taxon>
        <taxon>Fungi</taxon>
        <taxon>Dikarya</taxon>
        <taxon>Ascomycota</taxon>
        <taxon>Pezizomycotina</taxon>
        <taxon>Dothideomycetes</taxon>
        <taxon>Pleosporomycetidae</taxon>
        <taxon>Pleosporales</taxon>
        <taxon>Massarineae</taxon>
        <taxon>Didymosphaeriaceae</taxon>
        <taxon>Karstenula</taxon>
    </lineage>
</organism>
<dbReference type="Proteomes" id="UP000799764">
    <property type="component" value="Unassembled WGS sequence"/>
</dbReference>
<comment type="caution">
    <text evidence="1">The sequence shown here is derived from an EMBL/GenBank/DDBJ whole genome shotgun (WGS) entry which is preliminary data.</text>
</comment>
<evidence type="ECO:0000313" key="1">
    <source>
        <dbReference type="EMBL" id="KAF2445207.1"/>
    </source>
</evidence>
<proteinExistence type="predicted"/>
<accession>A0A9P4UDI7</accession>
<reference evidence="1" key="1">
    <citation type="journal article" date="2020" name="Stud. Mycol.">
        <title>101 Dothideomycetes genomes: a test case for predicting lifestyles and emergence of pathogens.</title>
        <authorList>
            <person name="Haridas S."/>
            <person name="Albert R."/>
            <person name="Binder M."/>
            <person name="Bloem J."/>
            <person name="Labutti K."/>
            <person name="Salamov A."/>
            <person name="Andreopoulos B."/>
            <person name="Baker S."/>
            <person name="Barry K."/>
            <person name="Bills G."/>
            <person name="Bluhm B."/>
            <person name="Cannon C."/>
            <person name="Castanera R."/>
            <person name="Culley D."/>
            <person name="Daum C."/>
            <person name="Ezra D."/>
            <person name="Gonzalez J."/>
            <person name="Henrissat B."/>
            <person name="Kuo A."/>
            <person name="Liang C."/>
            <person name="Lipzen A."/>
            <person name="Lutzoni F."/>
            <person name="Magnuson J."/>
            <person name="Mondo S."/>
            <person name="Nolan M."/>
            <person name="Ohm R."/>
            <person name="Pangilinan J."/>
            <person name="Park H.-J."/>
            <person name="Ramirez L."/>
            <person name="Alfaro M."/>
            <person name="Sun H."/>
            <person name="Tritt A."/>
            <person name="Yoshinaga Y."/>
            <person name="Zwiers L.-H."/>
            <person name="Turgeon B."/>
            <person name="Goodwin S."/>
            <person name="Spatafora J."/>
            <person name="Crous P."/>
            <person name="Grigoriev I."/>
        </authorList>
    </citation>
    <scope>NUCLEOTIDE SEQUENCE</scope>
    <source>
        <strain evidence="1">CBS 690.94</strain>
    </source>
</reference>
<protein>
    <submittedName>
        <fullName evidence="1">Uncharacterized protein</fullName>
    </submittedName>
</protein>
<evidence type="ECO:0000313" key="2">
    <source>
        <dbReference type="Proteomes" id="UP000799764"/>
    </source>
</evidence>
<dbReference type="OrthoDB" id="3467882at2759"/>
<keyword evidence="2" id="KW-1185">Reference proteome</keyword>
<gene>
    <name evidence="1" type="ORF">P171DRAFT_485271</name>
</gene>
<dbReference type="EMBL" id="MU001500">
    <property type="protein sequence ID" value="KAF2445207.1"/>
    <property type="molecule type" value="Genomic_DNA"/>
</dbReference>